<accession>A0A951QHJ9</accession>
<evidence type="ECO:0008006" key="4">
    <source>
        <dbReference type="Google" id="ProtNLM"/>
    </source>
</evidence>
<dbReference type="EMBL" id="JAHHGZ010000003">
    <property type="protein sequence ID" value="MBW4666444.1"/>
    <property type="molecule type" value="Genomic_DNA"/>
</dbReference>
<reference evidence="2" key="2">
    <citation type="journal article" date="2022" name="Microbiol. Resour. Announc.">
        <title>Metagenome Sequencing to Explore Phylogenomics of Terrestrial Cyanobacteria.</title>
        <authorList>
            <person name="Ward R.D."/>
            <person name="Stajich J.E."/>
            <person name="Johansen J.R."/>
            <person name="Huntemann M."/>
            <person name="Clum A."/>
            <person name="Foster B."/>
            <person name="Foster B."/>
            <person name="Roux S."/>
            <person name="Palaniappan K."/>
            <person name="Varghese N."/>
            <person name="Mukherjee S."/>
            <person name="Reddy T.B.K."/>
            <person name="Daum C."/>
            <person name="Copeland A."/>
            <person name="Chen I.A."/>
            <person name="Ivanova N.N."/>
            <person name="Kyrpides N.C."/>
            <person name="Shapiro N."/>
            <person name="Eloe-Fadrosh E.A."/>
            <person name="Pietrasiak N."/>
        </authorList>
    </citation>
    <scope>NUCLEOTIDE SEQUENCE</scope>
    <source>
        <strain evidence="2">GSE-NOS-MK-12-04C</strain>
    </source>
</reference>
<keyword evidence="1" id="KW-0175">Coiled coil</keyword>
<organism evidence="2 3">
    <name type="scientific">Cyanomargarita calcarea GSE-NOS-MK-12-04C</name>
    <dbReference type="NCBI Taxonomy" id="2839659"/>
    <lineage>
        <taxon>Bacteria</taxon>
        <taxon>Bacillati</taxon>
        <taxon>Cyanobacteriota</taxon>
        <taxon>Cyanophyceae</taxon>
        <taxon>Nostocales</taxon>
        <taxon>Cyanomargaritaceae</taxon>
        <taxon>Cyanomargarita</taxon>
    </lineage>
</organism>
<feature type="coiled-coil region" evidence="1">
    <location>
        <begin position="124"/>
        <end position="160"/>
    </location>
</feature>
<evidence type="ECO:0000313" key="3">
    <source>
        <dbReference type="Proteomes" id="UP000729701"/>
    </source>
</evidence>
<evidence type="ECO:0000256" key="1">
    <source>
        <dbReference type="SAM" id="Coils"/>
    </source>
</evidence>
<evidence type="ECO:0000313" key="2">
    <source>
        <dbReference type="EMBL" id="MBW4666444.1"/>
    </source>
</evidence>
<sequence length="276" mass="30936">MKSLTGSESIFDSIRRFDGDGNEYWLARELMPLLGYKQWRRFENAISLAQFSCQNAEASIDEHFDYLPEAANGQGEGRGSKGADFKLSRFACYLTAMCGDPRKTAVAQAQTYFAVKTREAETVIPVISDRLQQLELENENLKLQVELAKTQERLSNNQQKLLATVHLLECVSPGLAPLALGKVDAVVERIEYIDRTITDQGIYEGVGITYIQKKYGFKNTTKAWEWLESVGMGKASGVWQLQLSAVESHKLPPYALAEIAKKFSNKEGDRQLLLGE</sequence>
<dbReference type="Proteomes" id="UP000729701">
    <property type="component" value="Unassembled WGS sequence"/>
</dbReference>
<proteinExistence type="predicted"/>
<name>A0A951QHJ9_9CYAN</name>
<protein>
    <recommendedName>
        <fullName evidence="4">DNA-damage-inducible protein D</fullName>
    </recommendedName>
</protein>
<dbReference type="AlphaFoldDB" id="A0A951QHJ9"/>
<comment type="caution">
    <text evidence="2">The sequence shown here is derived from an EMBL/GenBank/DDBJ whole genome shotgun (WGS) entry which is preliminary data.</text>
</comment>
<reference evidence="2" key="1">
    <citation type="submission" date="2021-05" db="EMBL/GenBank/DDBJ databases">
        <authorList>
            <person name="Pietrasiak N."/>
            <person name="Ward R."/>
            <person name="Stajich J.E."/>
            <person name="Kurbessoian T."/>
        </authorList>
    </citation>
    <scope>NUCLEOTIDE SEQUENCE</scope>
    <source>
        <strain evidence="2">GSE-NOS-MK-12-04C</strain>
    </source>
</reference>
<gene>
    <name evidence="2" type="ORF">KME60_03110</name>
</gene>